<evidence type="ECO:0000256" key="3">
    <source>
        <dbReference type="ARBA" id="ARBA00022692"/>
    </source>
</evidence>
<feature type="transmembrane region" description="Helical" evidence="11">
    <location>
        <begin position="57"/>
        <end position="79"/>
    </location>
</feature>
<dbReference type="InterPro" id="IPR001634">
    <property type="entry name" value="Adenosn_rcpt"/>
</dbReference>
<feature type="domain" description="G-protein coupled receptors family 1 profile" evidence="13">
    <location>
        <begin position="71"/>
        <end position="326"/>
    </location>
</feature>
<dbReference type="AlphaFoldDB" id="A0A8C5PMF7"/>
<evidence type="ECO:0000256" key="8">
    <source>
        <dbReference type="ARBA" id="ARBA00023170"/>
    </source>
</evidence>
<keyword evidence="4 11" id="KW-1133">Transmembrane helix</keyword>
<dbReference type="Gene3D" id="1.20.1070.10">
    <property type="entry name" value="Rhodopsin 7-helix transmembrane proteins"/>
    <property type="match status" value="1"/>
</dbReference>
<keyword evidence="10 11" id="KW-0807">Transducer</keyword>
<keyword evidence="8 11" id="KW-0675">Receptor</keyword>
<dbReference type="PANTHER" id="PTHR24246:SF21">
    <property type="entry name" value="G-PROTEIN COUPLED RECEPTORS FAMILY 1 PROFILE DOMAIN-CONTAINING PROTEIN"/>
    <property type="match status" value="1"/>
</dbReference>
<feature type="transmembrane region" description="Helical" evidence="11">
    <location>
        <begin position="274"/>
        <end position="297"/>
    </location>
</feature>
<feature type="transmembrane region" description="Helical" evidence="11">
    <location>
        <begin position="303"/>
        <end position="328"/>
    </location>
</feature>
<dbReference type="PROSITE" id="PS50262">
    <property type="entry name" value="G_PROTEIN_RECEP_F1_2"/>
    <property type="match status" value="1"/>
</dbReference>
<dbReference type="GO" id="GO:0005886">
    <property type="term" value="C:plasma membrane"/>
    <property type="evidence" value="ECO:0007669"/>
    <property type="project" value="UniProtKB-SubCell"/>
</dbReference>
<dbReference type="OrthoDB" id="9445642at2759"/>
<reference evidence="14" key="1">
    <citation type="submission" date="2025-08" db="UniProtKB">
        <authorList>
            <consortium name="Ensembl"/>
        </authorList>
    </citation>
    <scope>IDENTIFICATION</scope>
</reference>
<name>A0A8C5PMF7_9ANUR</name>
<evidence type="ECO:0000256" key="6">
    <source>
        <dbReference type="ARBA" id="ARBA00023136"/>
    </source>
</evidence>
<dbReference type="Ensembl" id="ENSLLET00000025790.1">
    <property type="protein sequence ID" value="ENSLLEP00000024837.1"/>
    <property type="gene ID" value="ENSLLEG00000015804.1"/>
</dbReference>
<evidence type="ECO:0000256" key="1">
    <source>
        <dbReference type="ARBA" id="ARBA00004651"/>
    </source>
</evidence>
<keyword evidence="7 11" id="KW-1015">Disulfide bond</keyword>
<dbReference type="InterPro" id="IPR000276">
    <property type="entry name" value="GPCR_Rhodpsn"/>
</dbReference>
<evidence type="ECO:0000313" key="14">
    <source>
        <dbReference type="Ensembl" id="ENSLLEP00000024837.1"/>
    </source>
</evidence>
<comment type="subcellular location">
    <subcellularLocation>
        <location evidence="1 11">Cell membrane</location>
        <topology evidence="1 11">Multi-pass membrane protein</topology>
    </subcellularLocation>
</comment>
<dbReference type="PROSITE" id="PS00237">
    <property type="entry name" value="G_PROTEIN_RECEP_F1_1"/>
    <property type="match status" value="1"/>
</dbReference>
<sequence length="362" mass="40198">MRGRGCIKNGNTNFTQIPEELKGKRSPSSDMNSSGLSAANASSNDLEDLYFPLDVPYTAAEIVIAAIAALGNFLVCIAVSQDRKLWTVTNYFLVSLSVADTLVGTFAIPCAILTSIGVPQHKLRLCLLMLSILIMLTMTSTFSLLAVAVDRYIAILHPLRYKSIMTHSNSLVMIVVAWISSFLGGLMPVMGWYKATSPTGHCLFTQVVDMTYIVYFFAFTFFLLPLVVMFVIYAKIYMEVRKQLRVMAKGTQPGNAGGKNEVSLKKEMKTATSLFTIIFFFVLCWAPLHIINCVILFCPDCFIPLLILQISIVLTHANSAVNPILYAYKLKTFRNAFKAIFMCRRDGVTPGKHLEPDHSGFH</sequence>
<organism evidence="14 15">
    <name type="scientific">Leptobrachium leishanense</name>
    <name type="common">Leishan spiny toad</name>
    <dbReference type="NCBI Taxonomy" id="445787"/>
    <lineage>
        <taxon>Eukaryota</taxon>
        <taxon>Metazoa</taxon>
        <taxon>Chordata</taxon>
        <taxon>Craniata</taxon>
        <taxon>Vertebrata</taxon>
        <taxon>Euteleostomi</taxon>
        <taxon>Amphibia</taxon>
        <taxon>Batrachia</taxon>
        <taxon>Anura</taxon>
        <taxon>Pelobatoidea</taxon>
        <taxon>Megophryidae</taxon>
        <taxon>Leptobrachium</taxon>
    </lineage>
</organism>
<dbReference type="SUPFAM" id="SSF81321">
    <property type="entry name" value="Family A G protein-coupled receptor-like"/>
    <property type="match status" value="1"/>
</dbReference>
<dbReference type="Proteomes" id="UP000694569">
    <property type="component" value="Unplaced"/>
</dbReference>
<accession>A0A8C5PMF7</accession>
<protein>
    <recommendedName>
        <fullName evidence="13">G-protein coupled receptors family 1 profile domain-containing protein</fullName>
    </recommendedName>
</protein>
<dbReference type="InterPro" id="IPR017452">
    <property type="entry name" value="GPCR_Rhodpsn_7TM"/>
</dbReference>
<feature type="transmembrane region" description="Helical" evidence="11">
    <location>
        <begin position="170"/>
        <end position="193"/>
    </location>
</feature>
<evidence type="ECO:0000256" key="7">
    <source>
        <dbReference type="ARBA" id="ARBA00023157"/>
    </source>
</evidence>
<keyword evidence="15" id="KW-1185">Reference proteome</keyword>
<evidence type="ECO:0000259" key="13">
    <source>
        <dbReference type="PROSITE" id="PS50262"/>
    </source>
</evidence>
<keyword evidence="2 11" id="KW-1003">Cell membrane</keyword>
<evidence type="ECO:0000313" key="15">
    <source>
        <dbReference type="Proteomes" id="UP000694569"/>
    </source>
</evidence>
<dbReference type="PANTHER" id="PTHR24246">
    <property type="entry name" value="OLFACTORY RECEPTOR AND ADENOSINE RECEPTOR"/>
    <property type="match status" value="1"/>
</dbReference>
<dbReference type="PRINTS" id="PR00237">
    <property type="entry name" value="GPCRRHODOPSN"/>
</dbReference>
<keyword evidence="9 11" id="KW-0325">Glycoprotein</keyword>
<dbReference type="PRINTS" id="PR00424">
    <property type="entry name" value="ADENOSINER"/>
</dbReference>
<feature type="transmembrane region" description="Helical" evidence="11">
    <location>
        <begin position="213"/>
        <end position="234"/>
    </location>
</feature>
<evidence type="ECO:0000256" key="9">
    <source>
        <dbReference type="ARBA" id="ARBA00023180"/>
    </source>
</evidence>
<comment type="similarity">
    <text evidence="11">Belongs to the G-protein coupled receptor 1 family.</text>
</comment>
<evidence type="ECO:0000256" key="10">
    <source>
        <dbReference type="ARBA" id="ARBA00023224"/>
    </source>
</evidence>
<evidence type="ECO:0000256" key="2">
    <source>
        <dbReference type="ARBA" id="ARBA00022475"/>
    </source>
</evidence>
<dbReference type="GO" id="GO:0001609">
    <property type="term" value="F:G protein-coupled adenosine receptor activity"/>
    <property type="evidence" value="ECO:0007669"/>
    <property type="project" value="UniProtKB-UniRule"/>
</dbReference>
<keyword evidence="6 11" id="KW-0472">Membrane</keyword>
<feature type="transmembrane region" description="Helical" evidence="11">
    <location>
        <begin position="128"/>
        <end position="149"/>
    </location>
</feature>
<feature type="transmembrane region" description="Helical" evidence="11">
    <location>
        <begin position="91"/>
        <end position="116"/>
    </location>
</feature>
<evidence type="ECO:0000256" key="4">
    <source>
        <dbReference type="ARBA" id="ARBA00022989"/>
    </source>
</evidence>
<evidence type="ECO:0000256" key="5">
    <source>
        <dbReference type="ARBA" id="ARBA00023040"/>
    </source>
</evidence>
<dbReference type="GeneTree" id="ENSGT01030000234555"/>
<proteinExistence type="inferred from homology"/>
<evidence type="ECO:0000256" key="11">
    <source>
        <dbReference type="RuleBase" id="RU201114"/>
    </source>
</evidence>
<dbReference type="SMART" id="SM01381">
    <property type="entry name" value="7TM_GPCR_Srsx"/>
    <property type="match status" value="1"/>
</dbReference>
<feature type="region of interest" description="Disordered" evidence="12">
    <location>
        <begin position="1"/>
        <end position="39"/>
    </location>
</feature>
<evidence type="ECO:0000256" key="12">
    <source>
        <dbReference type="SAM" id="MobiDB-lite"/>
    </source>
</evidence>
<reference evidence="14" key="2">
    <citation type="submission" date="2025-09" db="UniProtKB">
        <authorList>
            <consortium name="Ensembl"/>
        </authorList>
    </citation>
    <scope>IDENTIFICATION</scope>
</reference>
<keyword evidence="5 11" id="KW-0297">G-protein coupled receptor</keyword>
<keyword evidence="3 11" id="KW-0812">Transmembrane</keyword>
<dbReference type="Pfam" id="PF00001">
    <property type="entry name" value="7tm_1"/>
    <property type="match status" value="1"/>
</dbReference>